<dbReference type="InterPro" id="IPR009594">
    <property type="entry name" value="Tscrpt_reg_HTH_AraC_N"/>
</dbReference>
<dbReference type="InterPro" id="IPR018062">
    <property type="entry name" value="HTH_AraC-typ_CS"/>
</dbReference>
<dbReference type="EMBL" id="VKAD01000001">
    <property type="protein sequence ID" value="TXR53947.1"/>
    <property type="molecule type" value="Genomic_DNA"/>
</dbReference>
<dbReference type="InterPro" id="IPR020449">
    <property type="entry name" value="Tscrpt_reg_AraC-type_HTH"/>
</dbReference>
<evidence type="ECO:0000256" key="2">
    <source>
        <dbReference type="ARBA" id="ARBA00023125"/>
    </source>
</evidence>
<evidence type="ECO:0000259" key="4">
    <source>
        <dbReference type="PROSITE" id="PS01124"/>
    </source>
</evidence>
<keyword evidence="6" id="KW-1185">Reference proteome</keyword>
<keyword evidence="1" id="KW-0805">Transcription regulation</keyword>
<protein>
    <submittedName>
        <fullName evidence="5">AraC family transcriptional regulator</fullName>
    </submittedName>
</protein>
<dbReference type="Pfam" id="PF06719">
    <property type="entry name" value="AraC_N"/>
    <property type="match status" value="1"/>
</dbReference>
<dbReference type="OrthoDB" id="34150at2"/>
<evidence type="ECO:0000313" key="6">
    <source>
        <dbReference type="Proteomes" id="UP000321764"/>
    </source>
</evidence>
<dbReference type="Proteomes" id="UP000321764">
    <property type="component" value="Unassembled WGS sequence"/>
</dbReference>
<dbReference type="Gene3D" id="1.10.10.60">
    <property type="entry name" value="Homeodomain-like"/>
    <property type="match status" value="2"/>
</dbReference>
<reference evidence="5 6" key="1">
    <citation type="submission" date="2019-07" db="EMBL/GenBank/DDBJ databases">
        <title>Reinekea sp. strain SSH23 genome sequencing and assembly.</title>
        <authorList>
            <person name="Kim I."/>
        </authorList>
    </citation>
    <scope>NUCLEOTIDE SEQUENCE [LARGE SCALE GENOMIC DNA]</scope>
    <source>
        <strain evidence="5 6">SSH23</strain>
    </source>
</reference>
<dbReference type="GO" id="GO:0043565">
    <property type="term" value="F:sequence-specific DNA binding"/>
    <property type="evidence" value="ECO:0007669"/>
    <property type="project" value="InterPro"/>
</dbReference>
<dbReference type="RefSeq" id="WP_147713346.1">
    <property type="nucleotide sequence ID" value="NZ_VKAD01000001.1"/>
</dbReference>
<evidence type="ECO:0000256" key="3">
    <source>
        <dbReference type="ARBA" id="ARBA00023163"/>
    </source>
</evidence>
<accession>A0A5C8Z8F3</accession>
<keyword evidence="2" id="KW-0238">DNA-binding</keyword>
<comment type="caution">
    <text evidence="5">The sequence shown here is derived from an EMBL/GenBank/DDBJ whole genome shotgun (WGS) entry which is preliminary data.</text>
</comment>
<evidence type="ECO:0000313" key="5">
    <source>
        <dbReference type="EMBL" id="TXR53947.1"/>
    </source>
</evidence>
<dbReference type="Pfam" id="PF12833">
    <property type="entry name" value="HTH_18"/>
    <property type="match status" value="1"/>
</dbReference>
<dbReference type="AlphaFoldDB" id="A0A5C8Z8F3"/>
<dbReference type="SUPFAM" id="SSF46689">
    <property type="entry name" value="Homeodomain-like"/>
    <property type="match status" value="2"/>
</dbReference>
<dbReference type="InterPro" id="IPR018060">
    <property type="entry name" value="HTH_AraC"/>
</dbReference>
<dbReference type="PRINTS" id="PR00032">
    <property type="entry name" value="HTHARAC"/>
</dbReference>
<dbReference type="PROSITE" id="PS00041">
    <property type="entry name" value="HTH_ARAC_FAMILY_1"/>
    <property type="match status" value="1"/>
</dbReference>
<feature type="domain" description="HTH araC/xylS-type" evidence="4">
    <location>
        <begin position="201"/>
        <end position="298"/>
    </location>
</feature>
<gene>
    <name evidence="5" type="ORF">FME95_05195</name>
</gene>
<dbReference type="SMART" id="SM00342">
    <property type="entry name" value="HTH_ARAC"/>
    <property type="match status" value="1"/>
</dbReference>
<keyword evidence="3" id="KW-0804">Transcription</keyword>
<organism evidence="5 6">
    <name type="scientific">Reinekea thalattae</name>
    <dbReference type="NCBI Taxonomy" id="2593301"/>
    <lineage>
        <taxon>Bacteria</taxon>
        <taxon>Pseudomonadati</taxon>
        <taxon>Pseudomonadota</taxon>
        <taxon>Gammaproteobacteria</taxon>
        <taxon>Oceanospirillales</taxon>
        <taxon>Saccharospirillaceae</taxon>
        <taxon>Reinekea</taxon>
    </lineage>
</organism>
<dbReference type="PROSITE" id="PS01124">
    <property type="entry name" value="HTH_ARAC_FAMILY_2"/>
    <property type="match status" value="1"/>
</dbReference>
<sequence>MSRQQGNKHQVLKQQIAQWLEEHAVDEGLIETGIQGVQLFRVTDAVRCAPAVYEPSVTVILSGTKEAILDGQRHLYSSDQYFCCTMPTPVEAGAPDASPDHPLLGVYISLDTRLMSELSLEMDNAAATIRRPSASVIAQSVVASDWDMGFADALYRLLLLDNDTDKAVLGSSRLRELYYAILKGASGASVKQAFGVGNEIARAINYLSSHLDESVSIDRIAAQVGMSRAVFHRKFKQATRLSPIQFVKSMRLNSAAIKIADGMNVSSAAMDVGYVSSSQFSREFKRMYGQSPKQWIRDYSAQSA</sequence>
<dbReference type="PANTHER" id="PTHR43436">
    <property type="entry name" value="ARAC-FAMILY TRANSCRIPTIONAL REGULATOR"/>
    <property type="match status" value="1"/>
</dbReference>
<dbReference type="InterPro" id="IPR009057">
    <property type="entry name" value="Homeodomain-like_sf"/>
</dbReference>
<proteinExistence type="predicted"/>
<dbReference type="PANTHER" id="PTHR43436:SF1">
    <property type="entry name" value="TRANSCRIPTIONAL REGULATORY PROTEIN"/>
    <property type="match status" value="1"/>
</dbReference>
<name>A0A5C8Z8F3_9GAMM</name>
<dbReference type="GO" id="GO:0003700">
    <property type="term" value="F:DNA-binding transcription factor activity"/>
    <property type="evidence" value="ECO:0007669"/>
    <property type="project" value="InterPro"/>
</dbReference>
<evidence type="ECO:0000256" key="1">
    <source>
        <dbReference type="ARBA" id="ARBA00023015"/>
    </source>
</evidence>